<accession>A0ABR9RSR5</accession>
<dbReference type="InterPro" id="IPR004919">
    <property type="entry name" value="GmrSD_N"/>
</dbReference>
<reference evidence="2 3" key="1">
    <citation type="submission" date="2020-10" db="EMBL/GenBank/DDBJ databases">
        <title>Nocardioides sp. isolated from sludge.</title>
        <authorList>
            <person name="Zhang X."/>
        </authorList>
    </citation>
    <scope>NUCLEOTIDE SEQUENCE [LARGE SCALE GENOMIC DNA]</scope>
    <source>
        <strain evidence="2 3">Y6</strain>
    </source>
</reference>
<gene>
    <name evidence="2" type="ORF">IEQ44_07970</name>
</gene>
<comment type="caution">
    <text evidence="2">The sequence shown here is derived from an EMBL/GenBank/DDBJ whole genome shotgun (WGS) entry which is preliminary data.</text>
</comment>
<evidence type="ECO:0000259" key="1">
    <source>
        <dbReference type="Pfam" id="PF03235"/>
    </source>
</evidence>
<feature type="domain" description="GmrSD restriction endonucleases N-terminal" evidence="1">
    <location>
        <begin position="12"/>
        <end position="225"/>
    </location>
</feature>
<organism evidence="2 3">
    <name type="scientific">Nocardioides malaquae</name>
    <dbReference type="NCBI Taxonomy" id="2773426"/>
    <lineage>
        <taxon>Bacteria</taxon>
        <taxon>Bacillati</taxon>
        <taxon>Actinomycetota</taxon>
        <taxon>Actinomycetes</taxon>
        <taxon>Propionibacteriales</taxon>
        <taxon>Nocardioidaceae</taxon>
        <taxon>Nocardioides</taxon>
    </lineage>
</organism>
<dbReference type="Proteomes" id="UP000756387">
    <property type="component" value="Unassembled WGS sequence"/>
</dbReference>
<dbReference type="RefSeq" id="WP_193637913.1">
    <property type="nucleotide sequence ID" value="NZ_JADCSA010000006.1"/>
</dbReference>
<dbReference type="Pfam" id="PF03235">
    <property type="entry name" value="GmrSD_N"/>
    <property type="match status" value="1"/>
</dbReference>
<evidence type="ECO:0000313" key="2">
    <source>
        <dbReference type="EMBL" id="MBE7324586.1"/>
    </source>
</evidence>
<dbReference type="PANTHER" id="PTHR37292">
    <property type="entry name" value="VNG6097C"/>
    <property type="match status" value="1"/>
</dbReference>
<sequence>MSAKFGHHPWTVEELVSGVDKGTIRLPDIQRPFVWPNAKVRDLIDSMYRGYPVGELMFWANKDGEHTKAIGGNAKTQDASMQVVDGQQRLTSLYAVLKGLEVWREDYSREAIKLAFNPMTGRFEVPTAVIERQSDWIADIGDVFAGQISARRNYLTRLKADPKHTVDADTEDAIELAIQRLADLRNYTFQVVQIKEEVERETVADIFVRINSEGVNLSSADFILTWMSVFWEEGRTELEVWARNSRFTPAEVVSILNEPTKWTPQNPYMTFEPGQILRVAIAVGLRRAKLQDAYNVLRGRDPRTRVIDPARRTTELARLKTGQAHATKNLHWDEFLKVLERAGFRTKDMITSENTVLYSYALWIIGRIDFKVPVDELREVMARWFFMSQITGRYTSSPETRMQEDLNRLEGVNPTPDEFIKVLSGQIAAAVPEDWWRVTLPENLNTSSTGAPAYVGYIAALNILDAEVLLATSKIKDWINPLRRTVKGIEKHHLFPKDYLKSVLGLTDNKKINQVANFALVEWSDNITISNQPPTAYWPQEVSAKNIEEVRRVRQEEWHALPEGWINLDYEEFLQQRRHLMAKVIHEGYKRLFDPNYEPDLTRPASPSTPAATTLPTFEYLVTSGVIPPGTLLTPVDPEGTGTIAEVMEDGYIKVGDHLCETVDRAAKEDHAESGSGWDYWQAHFDGEDEVVTLSDLRERPVV</sequence>
<dbReference type="PANTHER" id="PTHR37292:SF2">
    <property type="entry name" value="DUF262 DOMAIN-CONTAINING PROTEIN"/>
    <property type="match status" value="1"/>
</dbReference>
<keyword evidence="3" id="KW-1185">Reference proteome</keyword>
<name>A0ABR9RSR5_9ACTN</name>
<proteinExistence type="predicted"/>
<dbReference type="EMBL" id="JADCSA010000006">
    <property type="protein sequence ID" value="MBE7324586.1"/>
    <property type="molecule type" value="Genomic_DNA"/>
</dbReference>
<evidence type="ECO:0000313" key="3">
    <source>
        <dbReference type="Proteomes" id="UP000756387"/>
    </source>
</evidence>
<protein>
    <submittedName>
        <fullName evidence="2">DUF262 domain-containing protein</fullName>
    </submittedName>
</protein>